<reference evidence="1 2" key="1">
    <citation type="submission" date="2020-05" db="EMBL/GenBank/DDBJ databases">
        <title>Whole genome sequencing and identification of novel metabolites from Paenibacillus alvei strain JR949.</title>
        <authorList>
            <person name="Rajendhran J."/>
            <person name="Sree Pranav P."/>
            <person name="Mahalakshmi B."/>
            <person name="Karthikeyan R."/>
        </authorList>
    </citation>
    <scope>NUCLEOTIDE SEQUENCE [LARGE SCALE GENOMIC DNA]</scope>
    <source>
        <strain evidence="1 2">JR949</strain>
    </source>
</reference>
<accession>A0AAP7A0I0</accession>
<evidence type="ECO:0000313" key="1">
    <source>
        <dbReference type="EMBL" id="NOJ72209.1"/>
    </source>
</evidence>
<dbReference type="Proteomes" id="UP000552038">
    <property type="component" value="Unassembled WGS sequence"/>
</dbReference>
<organism evidence="1 2">
    <name type="scientific">Paenibacillus alvei</name>
    <name type="common">Bacillus alvei</name>
    <dbReference type="NCBI Taxonomy" id="44250"/>
    <lineage>
        <taxon>Bacteria</taxon>
        <taxon>Bacillati</taxon>
        <taxon>Bacillota</taxon>
        <taxon>Bacilli</taxon>
        <taxon>Bacillales</taxon>
        <taxon>Paenibacillaceae</taxon>
        <taxon>Paenibacillus</taxon>
    </lineage>
</organism>
<proteinExistence type="predicted"/>
<sequence>MSKKSNKIVKSSGIIHNFNLQAIVTDIEIINLDSDDTRKVLVEVFNWSDNIPVGLPVISFNGPNFIVGDGGPIKIEPNTACGFFARLSDNQVFAYEVRITFFDTKEDVVATSQGLRFFENVVGQRVFHDNFRTVDLD</sequence>
<comment type="caution">
    <text evidence="1">The sequence shown here is derived from an EMBL/GenBank/DDBJ whole genome shotgun (WGS) entry which is preliminary data.</text>
</comment>
<name>A0AAP7A0I0_PAEAL</name>
<protein>
    <submittedName>
        <fullName evidence="1">Uncharacterized protein</fullName>
    </submittedName>
</protein>
<dbReference type="EMBL" id="JABFOR010000022">
    <property type="protein sequence ID" value="NOJ72209.1"/>
    <property type="molecule type" value="Genomic_DNA"/>
</dbReference>
<evidence type="ECO:0000313" key="2">
    <source>
        <dbReference type="Proteomes" id="UP000552038"/>
    </source>
</evidence>
<dbReference type="AlphaFoldDB" id="A0AAP7A0I0"/>
<gene>
    <name evidence="1" type="ORF">HMI46_16785</name>
</gene>
<dbReference type="RefSeq" id="WP_171417739.1">
    <property type="nucleotide sequence ID" value="NZ_JABFOR010000022.1"/>
</dbReference>